<gene>
    <name evidence="2" type="ORF">SAMN04488069_1173</name>
</gene>
<dbReference type="Proteomes" id="UP000199249">
    <property type="component" value="Unassembled WGS sequence"/>
</dbReference>
<evidence type="ECO:0000256" key="1">
    <source>
        <dbReference type="SAM" id="MobiDB-lite"/>
    </source>
</evidence>
<feature type="region of interest" description="Disordered" evidence="1">
    <location>
        <begin position="65"/>
        <end position="98"/>
    </location>
</feature>
<feature type="region of interest" description="Disordered" evidence="1">
    <location>
        <begin position="1"/>
        <end position="36"/>
    </location>
</feature>
<accession>A0A1H3NGV3</accession>
<protein>
    <submittedName>
        <fullName evidence="2">Uncharacterized protein</fullName>
    </submittedName>
</protein>
<sequence length="98" mass="10333">MGAVSAAAQTAPAAPGLGLSHRMPGQAAPSYQHPTMQTQVYRVGPSPGATSYQTRPNALRVAVPDTTTDRRMPQLVLPAPAPDSRDIVPLPPQRRVRG</sequence>
<evidence type="ECO:0000313" key="3">
    <source>
        <dbReference type="Proteomes" id="UP000199249"/>
    </source>
</evidence>
<organism evidence="2 3">
    <name type="scientific">Hymenobacter psychrophilus</name>
    <dbReference type="NCBI Taxonomy" id="651662"/>
    <lineage>
        <taxon>Bacteria</taxon>
        <taxon>Pseudomonadati</taxon>
        <taxon>Bacteroidota</taxon>
        <taxon>Cytophagia</taxon>
        <taxon>Cytophagales</taxon>
        <taxon>Hymenobacteraceae</taxon>
        <taxon>Hymenobacter</taxon>
    </lineage>
</organism>
<reference evidence="3" key="1">
    <citation type="submission" date="2016-10" db="EMBL/GenBank/DDBJ databases">
        <authorList>
            <person name="Varghese N."/>
            <person name="Submissions S."/>
        </authorList>
    </citation>
    <scope>NUCLEOTIDE SEQUENCE [LARGE SCALE GENOMIC DNA]</scope>
    <source>
        <strain evidence="3">CGMCC 1.8975</strain>
    </source>
</reference>
<dbReference type="AlphaFoldDB" id="A0A1H3NGV3"/>
<dbReference type="EMBL" id="FNOV01000017">
    <property type="protein sequence ID" value="SDY88127.1"/>
    <property type="molecule type" value="Genomic_DNA"/>
</dbReference>
<name>A0A1H3NGV3_9BACT</name>
<feature type="compositionally biased region" description="Low complexity" evidence="1">
    <location>
        <begin position="1"/>
        <end position="14"/>
    </location>
</feature>
<keyword evidence="3" id="KW-1185">Reference proteome</keyword>
<proteinExistence type="predicted"/>
<evidence type="ECO:0000313" key="2">
    <source>
        <dbReference type="EMBL" id="SDY88127.1"/>
    </source>
</evidence>